<feature type="binding site" evidence="5 7">
    <location>
        <position position="89"/>
    </location>
    <ligand>
        <name>FMN</name>
        <dbReference type="ChEBI" id="CHEBI:58210"/>
    </ligand>
</feature>
<dbReference type="AlphaFoldDB" id="A0A562ULC2"/>
<keyword evidence="11" id="KW-1185">Reference proteome</keyword>
<evidence type="ECO:0000259" key="8">
    <source>
        <dbReference type="Pfam" id="PF01243"/>
    </source>
</evidence>
<dbReference type="InterPro" id="IPR011576">
    <property type="entry name" value="Pyridox_Oxase_N"/>
</dbReference>
<evidence type="ECO:0000313" key="10">
    <source>
        <dbReference type="EMBL" id="TWJ06410.1"/>
    </source>
</evidence>
<dbReference type="Gene3D" id="2.30.110.10">
    <property type="entry name" value="Electron Transport, Fmn-binding Protein, Chain A"/>
    <property type="match status" value="1"/>
</dbReference>
<dbReference type="NCBIfam" id="TIGR00558">
    <property type="entry name" value="pdxH"/>
    <property type="match status" value="1"/>
</dbReference>
<evidence type="ECO:0000256" key="5">
    <source>
        <dbReference type="HAMAP-Rule" id="MF_01629"/>
    </source>
</evidence>
<name>A0A562ULC2_9ACTN</name>
<dbReference type="GO" id="GO:0010181">
    <property type="term" value="F:FMN binding"/>
    <property type="evidence" value="ECO:0007669"/>
    <property type="project" value="UniProtKB-UniRule"/>
</dbReference>
<dbReference type="PANTHER" id="PTHR10851">
    <property type="entry name" value="PYRIDOXINE-5-PHOSPHATE OXIDASE"/>
    <property type="match status" value="1"/>
</dbReference>
<evidence type="ECO:0000256" key="2">
    <source>
        <dbReference type="ARBA" id="ARBA00022630"/>
    </source>
</evidence>
<feature type="binding site" evidence="5 7">
    <location>
        <begin position="146"/>
        <end position="147"/>
    </location>
    <ligand>
        <name>FMN</name>
        <dbReference type="ChEBI" id="CHEBI:58210"/>
    </ligand>
</feature>
<comment type="pathway">
    <text evidence="5">Cofactor metabolism; pyridoxal 5'-phosphate salvage; pyridoxal 5'-phosphate from pyridoxamine 5'-phosphate: step 1/1.</text>
</comment>
<comment type="pathway">
    <text evidence="5">Cofactor metabolism; pyridoxal 5'-phosphate salvage; pyridoxal 5'-phosphate from pyridoxine 5'-phosphate: step 1/1.</text>
</comment>
<evidence type="ECO:0000256" key="6">
    <source>
        <dbReference type="PIRSR" id="PIRSR000190-1"/>
    </source>
</evidence>
<keyword evidence="3 5" id="KW-0288">FMN</keyword>
<keyword evidence="4 5" id="KW-0560">Oxidoreductase</keyword>
<feature type="domain" description="Pyridoxamine 5'-phosphate oxidase N-terminal" evidence="8">
    <location>
        <begin position="40"/>
        <end position="162"/>
    </location>
</feature>
<dbReference type="InterPro" id="IPR019576">
    <property type="entry name" value="Pyridoxamine_oxidase_dimer_C"/>
</dbReference>
<comment type="catalytic activity">
    <reaction evidence="5">
        <text>pyridoxamine 5'-phosphate + O2 + H2O = pyridoxal 5'-phosphate + H2O2 + NH4(+)</text>
        <dbReference type="Rhea" id="RHEA:15817"/>
        <dbReference type="ChEBI" id="CHEBI:15377"/>
        <dbReference type="ChEBI" id="CHEBI:15379"/>
        <dbReference type="ChEBI" id="CHEBI:16240"/>
        <dbReference type="ChEBI" id="CHEBI:28938"/>
        <dbReference type="ChEBI" id="CHEBI:58451"/>
        <dbReference type="ChEBI" id="CHEBI:597326"/>
        <dbReference type="EC" id="1.4.3.5"/>
    </reaction>
</comment>
<dbReference type="PIRSF" id="PIRSF000190">
    <property type="entry name" value="Pyd_amn-ph_oxd"/>
    <property type="match status" value="1"/>
</dbReference>
<keyword evidence="2 5" id="KW-0285">Flavoprotein</keyword>
<comment type="caution">
    <text evidence="10">The sequence shown here is derived from an EMBL/GenBank/DDBJ whole genome shotgun (WGS) entry which is preliminary data.</text>
</comment>
<dbReference type="InterPro" id="IPR019740">
    <property type="entry name" value="Pyridox_Oxase_CS"/>
</dbReference>
<dbReference type="EMBL" id="VLLL01000012">
    <property type="protein sequence ID" value="TWJ06410.1"/>
    <property type="molecule type" value="Genomic_DNA"/>
</dbReference>
<dbReference type="GO" id="GO:0008615">
    <property type="term" value="P:pyridoxine biosynthetic process"/>
    <property type="evidence" value="ECO:0007669"/>
    <property type="project" value="UniProtKB-UniRule"/>
</dbReference>
<comment type="catalytic activity">
    <reaction evidence="5">
        <text>pyridoxine 5'-phosphate + O2 = pyridoxal 5'-phosphate + H2O2</text>
        <dbReference type="Rhea" id="RHEA:15149"/>
        <dbReference type="ChEBI" id="CHEBI:15379"/>
        <dbReference type="ChEBI" id="CHEBI:16240"/>
        <dbReference type="ChEBI" id="CHEBI:58589"/>
        <dbReference type="ChEBI" id="CHEBI:597326"/>
        <dbReference type="EC" id="1.4.3.5"/>
    </reaction>
</comment>
<dbReference type="InterPro" id="IPR012349">
    <property type="entry name" value="Split_barrel_FMN-bd"/>
</dbReference>
<evidence type="ECO:0000256" key="7">
    <source>
        <dbReference type="PIRSR" id="PIRSR000190-2"/>
    </source>
</evidence>
<protein>
    <recommendedName>
        <fullName evidence="5">Pyridoxine/pyridoxamine 5'-phosphate oxidase</fullName>
        <ecNumber evidence="5">1.4.3.5</ecNumber>
    </recommendedName>
    <alternativeName>
        <fullName evidence="5">PNP/PMP oxidase</fullName>
        <shortName evidence="5">PNPOx</shortName>
    </alternativeName>
    <alternativeName>
        <fullName evidence="5">Pyridoxal 5'-phosphate synthase</fullName>
    </alternativeName>
</protein>
<dbReference type="HAMAP" id="MF_01629">
    <property type="entry name" value="PdxH"/>
    <property type="match status" value="1"/>
</dbReference>
<evidence type="ECO:0000256" key="3">
    <source>
        <dbReference type="ARBA" id="ARBA00022643"/>
    </source>
</evidence>
<feature type="domain" description="Pyridoxine 5'-phosphate oxidase dimerisation C-terminal" evidence="9">
    <location>
        <begin position="177"/>
        <end position="218"/>
    </location>
</feature>
<feature type="binding site" evidence="5 6">
    <location>
        <position position="133"/>
    </location>
    <ligand>
        <name>substrate</name>
    </ligand>
</feature>
<dbReference type="Pfam" id="PF10590">
    <property type="entry name" value="PNP_phzG_C"/>
    <property type="match status" value="1"/>
</dbReference>
<dbReference type="SUPFAM" id="SSF50475">
    <property type="entry name" value="FMN-binding split barrel"/>
    <property type="match status" value="1"/>
</dbReference>
<comment type="function">
    <text evidence="5">Catalyzes the oxidation of either pyridoxine 5'-phosphate (PNP) or pyridoxamine 5'-phosphate (PMP) into pyridoxal 5'-phosphate (PLP).</text>
</comment>
<feature type="binding site" evidence="5 7">
    <location>
        <begin position="82"/>
        <end position="83"/>
    </location>
    <ligand>
        <name>FMN</name>
        <dbReference type="ChEBI" id="CHEBI:58210"/>
    </ligand>
</feature>
<evidence type="ECO:0000259" key="9">
    <source>
        <dbReference type="Pfam" id="PF10590"/>
    </source>
</evidence>
<dbReference type="GO" id="GO:0004733">
    <property type="term" value="F:pyridoxamine phosphate oxidase activity"/>
    <property type="evidence" value="ECO:0007669"/>
    <property type="project" value="UniProtKB-UniRule"/>
</dbReference>
<feature type="binding site" evidence="5 6">
    <location>
        <position position="72"/>
    </location>
    <ligand>
        <name>substrate</name>
    </ligand>
</feature>
<keyword evidence="5" id="KW-0664">Pyridoxine biosynthesis</keyword>
<evidence type="ECO:0000313" key="11">
    <source>
        <dbReference type="Proteomes" id="UP000321617"/>
    </source>
</evidence>
<dbReference type="Proteomes" id="UP000321617">
    <property type="component" value="Unassembled WGS sequence"/>
</dbReference>
<feature type="binding site" evidence="5 7">
    <location>
        <begin position="67"/>
        <end position="72"/>
    </location>
    <ligand>
        <name>FMN</name>
        <dbReference type="ChEBI" id="CHEBI:58210"/>
    </ligand>
</feature>
<sequence length="218" mass="24722">MRVTDFAADPAAMRRDYTGRTLLESHAPREPFTLFTRWFDDAVRDGGLEPNAMVLATTGPDGAPRQRTVLLKAFSTDGFVFYTNYESDKARQIDARPGVGLLFGWYRQHRQVIVSGTASRVPRPQTEAYFATRPHGSQLAAWASRQSRPLPDRDSLDAEYRRAAARFPGDVPAPPHWGGYRVVPHEIEFWQGRADRLHDRLRYRRAESGGWVVARLAP</sequence>
<comment type="similarity">
    <text evidence="1 5">Belongs to the pyridoxamine 5'-phosphate oxidase family.</text>
</comment>
<accession>A0A562ULC2</accession>
<comment type="caution">
    <text evidence="5">Lacks conserved residue(s) required for the propagation of feature annotation.</text>
</comment>
<reference evidence="10 11" key="1">
    <citation type="journal article" date="2013" name="Stand. Genomic Sci.">
        <title>Genomic Encyclopedia of Type Strains, Phase I: The one thousand microbial genomes (KMG-I) project.</title>
        <authorList>
            <person name="Kyrpides N.C."/>
            <person name="Woyke T."/>
            <person name="Eisen J.A."/>
            <person name="Garrity G."/>
            <person name="Lilburn T.G."/>
            <person name="Beck B.J."/>
            <person name="Whitman W.B."/>
            <person name="Hugenholtz P."/>
            <person name="Klenk H.P."/>
        </authorList>
    </citation>
    <scope>NUCLEOTIDE SEQUENCE [LARGE SCALE GENOMIC DNA]</scope>
    <source>
        <strain evidence="10 11">DSM 45044</strain>
    </source>
</reference>
<comment type="cofactor">
    <cofactor evidence="5 7">
        <name>FMN</name>
        <dbReference type="ChEBI" id="CHEBI:58210"/>
    </cofactor>
    <text evidence="5 7">Binds 1 FMN per subunit.</text>
</comment>
<feature type="binding site" evidence="5 7">
    <location>
        <position position="190"/>
    </location>
    <ligand>
        <name>FMN</name>
        <dbReference type="ChEBI" id="CHEBI:58210"/>
    </ligand>
</feature>
<dbReference type="PANTHER" id="PTHR10851:SF0">
    <property type="entry name" value="PYRIDOXINE-5'-PHOSPHATE OXIDASE"/>
    <property type="match status" value="1"/>
</dbReference>
<gene>
    <name evidence="5" type="primary">pdxH</name>
    <name evidence="10" type="ORF">LX16_5146</name>
</gene>
<evidence type="ECO:0000256" key="4">
    <source>
        <dbReference type="ARBA" id="ARBA00023002"/>
    </source>
</evidence>
<dbReference type="UniPathway" id="UPA01068">
    <property type="reaction ID" value="UER00304"/>
</dbReference>
<dbReference type="PROSITE" id="PS01064">
    <property type="entry name" value="PYRIDOX_OXIDASE"/>
    <property type="match status" value="1"/>
</dbReference>
<comment type="subunit">
    <text evidence="5">Homodimer.</text>
</comment>
<evidence type="ECO:0000256" key="1">
    <source>
        <dbReference type="ARBA" id="ARBA00007301"/>
    </source>
</evidence>
<organism evidence="10 11">
    <name type="scientific">Stackebrandtia albiflava</name>
    <dbReference type="NCBI Taxonomy" id="406432"/>
    <lineage>
        <taxon>Bacteria</taxon>
        <taxon>Bacillati</taxon>
        <taxon>Actinomycetota</taxon>
        <taxon>Actinomycetes</taxon>
        <taxon>Glycomycetales</taxon>
        <taxon>Glycomycetaceae</taxon>
        <taxon>Stackebrandtia</taxon>
    </lineage>
</organism>
<dbReference type="InterPro" id="IPR000659">
    <property type="entry name" value="Pyridox_Oxase"/>
</dbReference>
<dbReference type="EC" id="1.4.3.5" evidence="5"/>
<feature type="binding site" evidence="5 7">
    <location>
        <position position="111"/>
    </location>
    <ligand>
        <name>FMN</name>
        <dbReference type="ChEBI" id="CHEBI:58210"/>
    </ligand>
</feature>
<feature type="binding site" evidence="6">
    <location>
        <begin position="14"/>
        <end position="17"/>
    </location>
    <ligand>
        <name>substrate</name>
    </ligand>
</feature>
<proteinExistence type="inferred from homology"/>
<dbReference type="NCBIfam" id="NF004231">
    <property type="entry name" value="PRK05679.1"/>
    <property type="match status" value="1"/>
</dbReference>
<feature type="binding site" evidence="5 6">
    <location>
        <position position="129"/>
    </location>
    <ligand>
        <name>substrate</name>
    </ligand>
</feature>
<dbReference type="Pfam" id="PF01243">
    <property type="entry name" value="PNPOx_N"/>
    <property type="match status" value="1"/>
</dbReference>
<feature type="binding site" evidence="5 6">
    <location>
        <begin position="196"/>
        <end position="198"/>
    </location>
    <ligand>
        <name>substrate</name>
    </ligand>
</feature>
<feature type="binding site" evidence="5 7">
    <location>
        <position position="200"/>
    </location>
    <ligand>
        <name>FMN</name>
        <dbReference type="ChEBI" id="CHEBI:58210"/>
    </ligand>
</feature>
<feature type="binding site" evidence="5 6">
    <location>
        <position position="137"/>
    </location>
    <ligand>
        <name>substrate</name>
    </ligand>
</feature>